<feature type="compositionally biased region" description="Basic and acidic residues" evidence="1">
    <location>
        <begin position="132"/>
        <end position="149"/>
    </location>
</feature>
<feature type="compositionally biased region" description="Acidic residues" evidence="1">
    <location>
        <begin position="66"/>
        <end position="75"/>
    </location>
</feature>
<evidence type="ECO:0000313" key="3">
    <source>
        <dbReference type="Proteomes" id="UP000015100"/>
    </source>
</evidence>
<sequence>MSSRSQYPSELELNYEASIHFQDEDDAYWASEEERRRHTSSRPNHDSYGYDEYRTYHEYEGREYDDREFDDEDLDTFLQKHHSSRHSDRPSSPSVGVYGASRFMDEEMKRNKHAHRSRAGSKNGTMPNNDPEAPKRGSRVDALRGDRDPGAAWKYTRSDRSYPAGSMRASQNSRSTVSYSPTLVSRYDDTSSSYGSTLNG</sequence>
<gene>
    <name evidence="2" type="ORF">H072_274</name>
</gene>
<reference evidence="3" key="2">
    <citation type="submission" date="2013-04" db="EMBL/GenBank/DDBJ databases">
        <title>Genomic mechanisms accounting for the adaptation to parasitism in nematode-trapping fungi.</title>
        <authorList>
            <person name="Ahren D.G."/>
        </authorList>
    </citation>
    <scope>NUCLEOTIDE SEQUENCE [LARGE SCALE GENOMIC DNA]</scope>
    <source>
        <strain evidence="3">CBS 200.50</strain>
    </source>
</reference>
<accession>S8ASD2</accession>
<proteinExistence type="predicted"/>
<protein>
    <submittedName>
        <fullName evidence="2">Uncharacterized protein</fullName>
    </submittedName>
</protein>
<feature type="region of interest" description="Disordered" evidence="1">
    <location>
        <begin position="31"/>
        <end position="200"/>
    </location>
</feature>
<dbReference type="EMBL" id="AQGS01000003">
    <property type="protein sequence ID" value="EPS45880.1"/>
    <property type="molecule type" value="Genomic_DNA"/>
</dbReference>
<dbReference type="Proteomes" id="UP000015100">
    <property type="component" value="Unassembled WGS sequence"/>
</dbReference>
<feature type="compositionally biased region" description="Basic residues" evidence="1">
    <location>
        <begin position="110"/>
        <end position="119"/>
    </location>
</feature>
<feature type="compositionally biased region" description="Polar residues" evidence="1">
    <location>
        <begin position="168"/>
        <end position="183"/>
    </location>
</feature>
<reference evidence="2 3" key="1">
    <citation type="journal article" date="2013" name="PLoS Genet.">
        <title>Genomic mechanisms accounting for the adaptation to parasitism in nematode-trapping fungi.</title>
        <authorList>
            <person name="Meerupati T."/>
            <person name="Andersson K.M."/>
            <person name="Friman E."/>
            <person name="Kumar D."/>
            <person name="Tunlid A."/>
            <person name="Ahren D."/>
        </authorList>
    </citation>
    <scope>NUCLEOTIDE SEQUENCE [LARGE SCALE GENOMIC DNA]</scope>
    <source>
        <strain evidence="2 3">CBS 200.50</strain>
    </source>
</reference>
<feature type="compositionally biased region" description="Polar residues" evidence="1">
    <location>
        <begin position="190"/>
        <end position="200"/>
    </location>
</feature>
<evidence type="ECO:0000256" key="1">
    <source>
        <dbReference type="SAM" id="MobiDB-lite"/>
    </source>
</evidence>
<dbReference type="HOGENOM" id="CLU_1366209_0_0_1"/>
<evidence type="ECO:0000313" key="2">
    <source>
        <dbReference type="EMBL" id="EPS45880.1"/>
    </source>
</evidence>
<keyword evidence="3" id="KW-1185">Reference proteome</keyword>
<organism evidence="2 3">
    <name type="scientific">Dactylellina haptotyla (strain CBS 200.50)</name>
    <name type="common">Nematode-trapping fungus</name>
    <name type="synonym">Monacrosporium haptotylum</name>
    <dbReference type="NCBI Taxonomy" id="1284197"/>
    <lineage>
        <taxon>Eukaryota</taxon>
        <taxon>Fungi</taxon>
        <taxon>Dikarya</taxon>
        <taxon>Ascomycota</taxon>
        <taxon>Pezizomycotina</taxon>
        <taxon>Orbiliomycetes</taxon>
        <taxon>Orbiliales</taxon>
        <taxon>Orbiliaceae</taxon>
        <taxon>Dactylellina</taxon>
    </lineage>
</organism>
<comment type="caution">
    <text evidence="2">The sequence shown here is derived from an EMBL/GenBank/DDBJ whole genome shotgun (WGS) entry which is preliminary data.</text>
</comment>
<name>S8ASD2_DACHA</name>
<dbReference type="AlphaFoldDB" id="S8ASD2"/>
<feature type="compositionally biased region" description="Basic and acidic residues" evidence="1">
    <location>
        <begin position="51"/>
        <end position="65"/>
    </location>
</feature>